<feature type="DNA-binding region" description="H-T-H motif" evidence="2">
    <location>
        <begin position="37"/>
        <end position="56"/>
    </location>
</feature>
<dbReference type="Proteomes" id="UP000606730">
    <property type="component" value="Unassembled WGS sequence"/>
</dbReference>
<dbReference type="SUPFAM" id="SSF46689">
    <property type="entry name" value="Homeodomain-like"/>
    <property type="match status" value="1"/>
</dbReference>
<dbReference type="GO" id="GO:0045892">
    <property type="term" value="P:negative regulation of DNA-templated transcription"/>
    <property type="evidence" value="ECO:0007669"/>
    <property type="project" value="InterPro"/>
</dbReference>
<keyword evidence="5" id="KW-1185">Reference proteome</keyword>
<sequence>MNKPERGPQARNREETRERILAAAERVFAEYGFEGASLSRIAAEANLPKSNIVYYFETKKKLYRLVVENIFNVWREAADAIQPDNDPEQALGDYIDTKLELARQRPYGSKVWANEIIQRAPIVQDYLEGELRSWTDDRIRVMNHWIAEGRIRPINPRNLLYAIWATTQHYADFKHQIQTLNEDKELSEAQWQDTKRAVKDILIQGVALRSE</sequence>
<evidence type="ECO:0000256" key="2">
    <source>
        <dbReference type="PROSITE-ProRule" id="PRU00335"/>
    </source>
</evidence>
<gene>
    <name evidence="4" type="ORF">GCM10011517_00930</name>
</gene>
<comment type="caution">
    <text evidence="4">The sequence shown here is derived from an EMBL/GenBank/DDBJ whole genome shotgun (WGS) entry which is preliminary data.</text>
</comment>
<reference evidence="4" key="1">
    <citation type="journal article" date="2014" name="Int. J. Syst. Evol. Microbiol.">
        <title>Complete genome sequence of Corynebacterium casei LMG S-19264T (=DSM 44701T), isolated from a smear-ripened cheese.</title>
        <authorList>
            <consortium name="US DOE Joint Genome Institute (JGI-PGF)"/>
            <person name="Walter F."/>
            <person name="Albersmeier A."/>
            <person name="Kalinowski J."/>
            <person name="Ruckert C."/>
        </authorList>
    </citation>
    <scope>NUCLEOTIDE SEQUENCE</scope>
    <source>
        <strain evidence="4">CGMCC 1.16012</strain>
    </source>
</reference>
<proteinExistence type="predicted"/>
<dbReference type="InterPro" id="IPR009057">
    <property type="entry name" value="Homeodomain-like_sf"/>
</dbReference>
<dbReference type="OrthoDB" id="2356263at2"/>
<dbReference type="GO" id="GO:0003677">
    <property type="term" value="F:DNA binding"/>
    <property type="evidence" value="ECO:0007669"/>
    <property type="project" value="UniProtKB-UniRule"/>
</dbReference>
<dbReference type="InterPro" id="IPR001647">
    <property type="entry name" value="HTH_TetR"/>
</dbReference>
<dbReference type="InterPro" id="IPR036271">
    <property type="entry name" value="Tet_transcr_reg_TetR-rel_C_sf"/>
</dbReference>
<dbReference type="Gene3D" id="1.10.357.10">
    <property type="entry name" value="Tetracycline Repressor, domain 2"/>
    <property type="match status" value="1"/>
</dbReference>
<accession>A0A917EG41</accession>
<dbReference type="RefSeq" id="WP_095596947.1">
    <property type="nucleotide sequence ID" value="NZ_BMKN01000001.1"/>
</dbReference>
<feature type="domain" description="HTH tetR-type" evidence="3">
    <location>
        <begin position="14"/>
        <end position="74"/>
    </location>
</feature>
<evidence type="ECO:0000256" key="1">
    <source>
        <dbReference type="ARBA" id="ARBA00023125"/>
    </source>
</evidence>
<reference evidence="4" key="2">
    <citation type="submission" date="2020-09" db="EMBL/GenBank/DDBJ databases">
        <authorList>
            <person name="Sun Q."/>
            <person name="Zhou Y."/>
        </authorList>
    </citation>
    <scope>NUCLEOTIDE SEQUENCE</scope>
    <source>
        <strain evidence="4">CGMCC 1.16012</strain>
    </source>
</reference>
<evidence type="ECO:0000313" key="5">
    <source>
        <dbReference type="Proteomes" id="UP000606730"/>
    </source>
</evidence>
<dbReference type="InterPro" id="IPR050109">
    <property type="entry name" value="HTH-type_TetR-like_transc_reg"/>
</dbReference>
<dbReference type="PANTHER" id="PTHR30328:SF54">
    <property type="entry name" value="HTH-TYPE TRANSCRIPTIONAL REPRESSOR SCO4008"/>
    <property type="match status" value="1"/>
</dbReference>
<dbReference type="PANTHER" id="PTHR30328">
    <property type="entry name" value="TRANSCRIPTIONAL REPRESSOR"/>
    <property type="match status" value="1"/>
</dbReference>
<dbReference type="PRINTS" id="PR00455">
    <property type="entry name" value="HTHTETR"/>
</dbReference>
<dbReference type="Pfam" id="PF00440">
    <property type="entry name" value="TetR_N"/>
    <property type="match status" value="1"/>
</dbReference>
<dbReference type="PROSITE" id="PS50977">
    <property type="entry name" value="HTH_TETR_2"/>
    <property type="match status" value="1"/>
</dbReference>
<keyword evidence="1 2" id="KW-0238">DNA-binding</keyword>
<dbReference type="SUPFAM" id="SSF48498">
    <property type="entry name" value="Tetracyclin repressor-like, C-terminal domain"/>
    <property type="match status" value="1"/>
</dbReference>
<dbReference type="InterPro" id="IPR013573">
    <property type="entry name" value="Tscrpt_reg_YcdC_C"/>
</dbReference>
<evidence type="ECO:0000259" key="3">
    <source>
        <dbReference type="PROSITE" id="PS50977"/>
    </source>
</evidence>
<name>A0A917EG41_9RHOB</name>
<evidence type="ECO:0000313" key="4">
    <source>
        <dbReference type="EMBL" id="GGE37041.1"/>
    </source>
</evidence>
<organism evidence="4 5">
    <name type="scientific">Actibacterium pelagium</name>
    <dbReference type="NCBI Taxonomy" id="2029103"/>
    <lineage>
        <taxon>Bacteria</taxon>
        <taxon>Pseudomonadati</taxon>
        <taxon>Pseudomonadota</taxon>
        <taxon>Alphaproteobacteria</taxon>
        <taxon>Rhodobacterales</taxon>
        <taxon>Roseobacteraceae</taxon>
        <taxon>Actibacterium</taxon>
    </lineage>
</organism>
<dbReference type="Pfam" id="PF08362">
    <property type="entry name" value="TetR_C_3"/>
    <property type="match status" value="1"/>
</dbReference>
<protein>
    <submittedName>
        <fullName evidence="4">TetR family transcriptional regulator</fullName>
    </submittedName>
</protein>
<dbReference type="Gene3D" id="1.10.10.60">
    <property type="entry name" value="Homeodomain-like"/>
    <property type="match status" value="1"/>
</dbReference>
<dbReference type="AlphaFoldDB" id="A0A917EG41"/>
<dbReference type="EMBL" id="BMKN01000001">
    <property type="protein sequence ID" value="GGE37041.1"/>
    <property type="molecule type" value="Genomic_DNA"/>
</dbReference>